<dbReference type="eggNOG" id="KOG3291">
    <property type="taxonomic scope" value="Eukaryota"/>
</dbReference>
<dbReference type="VEuPathDB" id="VectorBase:MDOMA2_006782"/>
<dbReference type="InterPro" id="IPR023798">
    <property type="entry name" value="Ribosomal_uS7_dom"/>
</dbReference>
<dbReference type="KEGG" id="mde:101897207"/>
<dbReference type="OrthoDB" id="9972728at2759"/>
<dbReference type="SUPFAM" id="SSF47973">
    <property type="entry name" value="Ribosomal protein S7"/>
    <property type="match status" value="1"/>
</dbReference>
<feature type="domain" description="Small ribosomal subunit protein uS7" evidence="4">
    <location>
        <begin position="59"/>
        <end position="208"/>
    </location>
</feature>
<dbReference type="GO" id="GO:0006412">
    <property type="term" value="P:translation"/>
    <property type="evidence" value="ECO:0007669"/>
    <property type="project" value="InterPro"/>
</dbReference>
<dbReference type="CDD" id="cd14870">
    <property type="entry name" value="uS7_Mitochondria_Mammalian"/>
    <property type="match status" value="1"/>
</dbReference>
<dbReference type="RefSeq" id="XP_005176409.1">
    <property type="nucleotide sequence ID" value="XM_005176352.3"/>
</dbReference>
<dbReference type="EnsemblMetazoa" id="MDOA009452-RA">
    <property type="protein sequence ID" value="MDOA009452-PA"/>
    <property type="gene ID" value="MDOA009452"/>
</dbReference>
<evidence type="ECO:0000256" key="3">
    <source>
        <dbReference type="ARBA" id="ARBA00023274"/>
    </source>
</evidence>
<dbReference type="PIRSF" id="PIRSF002122">
    <property type="entry name" value="RPS7p_RPS7a_RPS5e_RPS7o"/>
    <property type="match status" value="1"/>
</dbReference>
<dbReference type="InterPro" id="IPR036823">
    <property type="entry name" value="Ribosomal_uS7_dom_sf"/>
</dbReference>
<dbReference type="AlphaFoldDB" id="A0A1I8MXK9"/>
<accession>A0A1I8MXK9</accession>
<gene>
    <name evidence="5" type="primary">101897207</name>
    <name evidence="7" type="synonym">LOC101897207</name>
</gene>
<dbReference type="Pfam" id="PF00177">
    <property type="entry name" value="Ribosomal_S7"/>
    <property type="match status" value="1"/>
</dbReference>
<dbReference type="Proteomes" id="UP001652621">
    <property type="component" value="Unplaced"/>
</dbReference>
<reference evidence="5" key="1">
    <citation type="submission" date="2020-05" db="UniProtKB">
        <authorList>
            <consortium name="EnsemblMetazoa"/>
        </authorList>
    </citation>
    <scope>IDENTIFICATION</scope>
    <source>
        <strain evidence="5">Aabys</strain>
    </source>
</reference>
<sequence length="216" mass="25223">MNNFVRTFLPRLVAVRQMSAYPKHYVEPIFTREAQLAAKEQDEYNKLLHVPTKATKNDESLSVFYNPIVQKVINYMTYGGNKKLARELFDKSMECVKRTQIERINLGKLEDATADPYALLLQAIENSRPLLQLTAIKRGGVTYQVPVPITEKRSYFLAMKWLLEAAREKERKVHFPEKFAWEILDAAYGQGRVIKKKNDLHRQAESNRAYAHYRWS</sequence>
<dbReference type="InterPro" id="IPR000235">
    <property type="entry name" value="Ribosomal_uS7"/>
</dbReference>
<dbReference type="STRING" id="7370.A0A1I8MXK9"/>
<evidence type="ECO:0000313" key="6">
    <source>
        <dbReference type="Proteomes" id="UP001652621"/>
    </source>
</evidence>
<evidence type="ECO:0000313" key="5">
    <source>
        <dbReference type="EnsemblMetazoa" id="MDOA009452-PA"/>
    </source>
</evidence>
<name>A0A1I8MXK9_MUSDO</name>
<protein>
    <submittedName>
        <fullName evidence="7">28S ribosomal protein S7, mitochondrial</fullName>
    </submittedName>
</protein>
<dbReference type="Gene3D" id="1.10.455.10">
    <property type="entry name" value="Ribosomal protein S7 domain"/>
    <property type="match status" value="1"/>
</dbReference>
<reference evidence="7" key="2">
    <citation type="submission" date="2025-04" db="UniProtKB">
        <authorList>
            <consortium name="RefSeq"/>
        </authorList>
    </citation>
    <scope>IDENTIFICATION</scope>
    <source>
        <strain evidence="7">Aabys</strain>
    </source>
</reference>
<dbReference type="VEuPathDB" id="VectorBase:MDOA009452"/>
<evidence type="ECO:0000313" key="7">
    <source>
        <dbReference type="RefSeq" id="XP_005176409.1"/>
    </source>
</evidence>
<comment type="similarity">
    <text evidence="1">Belongs to the universal ribosomal protein uS7 family.</text>
</comment>
<dbReference type="GO" id="GO:1990904">
    <property type="term" value="C:ribonucleoprotein complex"/>
    <property type="evidence" value="ECO:0007669"/>
    <property type="project" value="UniProtKB-KW"/>
</dbReference>
<evidence type="ECO:0000256" key="1">
    <source>
        <dbReference type="ARBA" id="ARBA00007151"/>
    </source>
</evidence>
<evidence type="ECO:0000256" key="2">
    <source>
        <dbReference type="ARBA" id="ARBA00022980"/>
    </source>
</evidence>
<keyword evidence="2 7" id="KW-0689">Ribosomal protein</keyword>
<proteinExistence type="inferred from homology"/>
<keyword evidence="6" id="KW-1185">Reference proteome</keyword>
<dbReference type="GO" id="GO:0005840">
    <property type="term" value="C:ribosome"/>
    <property type="evidence" value="ECO:0007669"/>
    <property type="project" value="UniProtKB-KW"/>
</dbReference>
<evidence type="ECO:0000259" key="4">
    <source>
        <dbReference type="Pfam" id="PF00177"/>
    </source>
</evidence>
<dbReference type="PANTHER" id="PTHR11205">
    <property type="entry name" value="RIBOSOMAL PROTEIN S7"/>
    <property type="match status" value="1"/>
</dbReference>
<organism evidence="5">
    <name type="scientific">Musca domestica</name>
    <name type="common">House fly</name>
    <dbReference type="NCBI Taxonomy" id="7370"/>
    <lineage>
        <taxon>Eukaryota</taxon>
        <taxon>Metazoa</taxon>
        <taxon>Ecdysozoa</taxon>
        <taxon>Arthropoda</taxon>
        <taxon>Hexapoda</taxon>
        <taxon>Insecta</taxon>
        <taxon>Pterygota</taxon>
        <taxon>Neoptera</taxon>
        <taxon>Endopterygota</taxon>
        <taxon>Diptera</taxon>
        <taxon>Brachycera</taxon>
        <taxon>Muscomorpha</taxon>
        <taxon>Muscoidea</taxon>
        <taxon>Muscidae</taxon>
        <taxon>Musca</taxon>
    </lineage>
</organism>
<keyword evidence="3" id="KW-0687">Ribonucleoprotein</keyword>